<protein>
    <submittedName>
        <fullName evidence="1">Uncharacterized protein</fullName>
    </submittedName>
</protein>
<sequence length="263" mass="28948">MKKHLSYIIIASLVFLSSCEKQDTGVDNINNVQNFGFGRESLSTKVDQSQAYIDIPFFKTIATEENQTINFQINNSATINGIANDNSFSNSDFINLPTSVTIPAGSKVAYARINFNHSNLAYSEKIINFILTNPTETNNISRRTFKLKYKALCTLNEVSFSVTQDRYGSETTWKIFDSNGSVVWSGGPYTDLSSNTTLVLPTQINCLPNGNYTLKVYDAYGDGMVTSSSVYGKYELKKSDGTTLVSGLGNAFTTVATHTFSLP</sequence>
<name>A0A2S4NA00_9FLAO</name>
<dbReference type="AlphaFoldDB" id="A0A2S4NA00"/>
<accession>A0A2S4NA00</accession>
<dbReference type="Proteomes" id="UP000237056">
    <property type="component" value="Unassembled WGS sequence"/>
</dbReference>
<comment type="caution">
    <text evidence="1">The sequence shown here is derived from an EMBL/GenBank/DDBJ whole genome shotgun (WGS) entry which is preliminary data.</text>
</comment>
<reference evidence="1 2" key="1">
    <citation type="submission" date="2018-01" db="EMBL/GenBank/DDBJ databases">
        <title>Genomic Encyclopedia of Type Strains, Phase I: the one thousand microbial genomes (KMG-I) project.</title>
        <authorList>
            <person name="Goeker M."/>
        </authorList>
    </citation>
    <scope>NUCLEOTIDE SEQUENCE [LARGE SCALE GENOMIC DNA]</scope>
    <source>
        <strain evidence="1 2">DSM 17960</strain>
    </source>
</reference>
<dbReference type="PROSITE" id="PS51257">
    <property type="entry name" value="PROKAR_LIPOPROTEIN"/>
    <property type="match status" value="1"/>
</dbReference>
<keyword evidence="2" id="KW-1185">Reference proteome</keyword>
<dbReference type="RefSeq" id="WP_103725172.1">
    <property type="nucleotide sequence ID" value="NZ_PQNY01000003.1"/>
</dbReference>
<evidence type="ECO:0000313" key="1">
    <source>
        <dbReference type="EMBL" id="POS02510.1"/>
    </source>
</evidence>
<dbReference type="EMBL" id="PQNY01000003">
    <property type="protein sequence ID" value="POS02510.1"/>
    <property type="molecule type" value="Genomic_DNA"/>
</dbReference>
<organism evidence="1 2">
    <name type="scientific">Flavobacterium croceum DSM 17960</name>
    <dbReference type="NCBI Taxonomy" id="1121886"/>
    <lineage>
        <taxon>Bacteria</taxon>
        <taxon>Pseudomonadati</taxon>
        <taxon>Bacteroidota</taxon>
        <taxon>Flavobacteriia</taxon>
        <taxon>Flavobacteriales</taxon>
        <taxon>Flavobacteriaceae</taxon>
        <taxon>Flavobacterium</taxon>
    </lineage>
</organism>
<proteinExistence type="predicted"/>
<dbReference type="OrthoDB" id="9804511at2"/>
<evidence type="ECO:0000313" key="2">
    <source>
        <dbReference type="Proteomes" id="UP000237056"/>
    </source>
</evidence>
<gene>
    <name evidence="1" type="ORF">Q361_10316</name>
</gene>